<dbReference type="PANTHER" id="PTHR13822">
    <property type="entry name" value="ATP SYNTHASE DELTA/EPSILON CHAIN"/>
    <property type="match status" value="1"/>
</dbReference>
<evidence type="ECO:0000256" key="3">
    <source>
        <dbReference type="ARBA" id="ARBA00005712"/>
    </source>
</evidence>
<evidence type="ECO:0000256" key="4">
    <source>
        <dbReference type="ARBA" id="ARBA00022448"/>
    </source>
</evidence>
<evidence type="ECO:0000256" key="5">
    <source>
        <dbReference type="ARBA" id="ARBA00023065"/>
    </source>
</evidence>
<comment type="subcellular location">
    <subcellularLocation>
        <location evidence="9">Cell membrane</location>
        <topology evidence="9">Peripheral membrane protein</topology>
    </subcellularLocation>
    <subcellularLocation>
        <location evidence="2">Endomembrane system</location>
        <topology evidence="2">Peripheral membrane protein</topology>
    </subcellularLocation>
</comment>
<comment type="function">
    <text evidence="1 9">Produces ATP from ADP in the presence of a proton gradient across the membrane.</text>
</comment>
<sequence>MPLTLSLVTPEKTLLTGAVDEVKLPLADGMAGILPGRAPMVARLGYGRLTVRGLKDASNVDGGEQTWFVAGGFVQVSPSKPGDEVSGGTVSVLTNRAMPPSEIDVVAAKAELSEVSSRVPSTPEARTLQSRDQDRLRAMIASAA</sequence>
<feature type="region of interest" description="Disordered" evidence="10">
    <location>
        <begin position="114"/>
        <end position="133"/>
    </location>
</feature>
<organism evidence="12 13">
    <name type="scientific">Alienimonas chondri</name>
    <dbReference type="NCBI Taxonomy" id="2681879"/>
    <lineage>
        <taxon>Bacteria</taxon>
        <taxon>Pseudomonadati</taxon>
        <taxon>Planctomycetota</taxon>
        <taxon>Planctomycetia</taxon>
        <taxon>Planctomycetales</taxon>
        <taxon>Planctomycetaceae</taxon>
        <taxon>Alienimonas</taxon>
    </lineage>
</organism>
<keyword evidence="13" id="KW-1185">Reference proteome</keyword>
<dbReference type="Proteomes" id="UP000609651">
    <property type="component" value="Unassembled WGS sequence"/>
</dbReference>
<keyword evidence="7 9" id="KW-0139">CF(1)</keyword>
<evidence type="ECO:0000256" key="6">
    <source>
        <dbReference type="ARBA" id="ARBA00023136"/>
    </source>
</evidence>
<evidence type="ECO:0000313" key="13">
    <source>
        <dbReference type="Proteomes" id="UP000609651"/>
    </source>
</evidence>
<evidence type="ECO:0000256" key="9">
    <source>
        <dbReference type="HAMAP-Rule" id="MF_00530"/>
    </source>
</evidence>
<dbReference type="InterPro" id="IPR001469">
    <property type="entry name" value="ATP_synth_F1_dsu/esu"/>
</dbReference>
<keyword evidence="8 9" id="KW-0066">ATP synthesis</keyword>
<keyword evidence="9" id="KW-1003">Cell membrane</keyword>
<proteinExistence type="inferred from homology"/>
<dbReference type="PANTHER" id="PTHR13822:SF10">
    <property type="entry name" value="ATP SYNTHASE EPSILON CHAIN, CHLOROPLASTIC"/>
    <property type="match status" value="1"/>
</dbReference>
<protein>
    <recommendedName>
        <fullName evidence="9">ATP synthase epsilon chain</fullName>
    </recommendedName>
    <alternativeName>
        <fullName evidence="9">ATP synthase F1 sector epsilon subunit</fullName>
    </alternativeName>
    <alternativeName>
        <fullName evidence="9">F-ATPase epsilon subunit</fullName>
    </alternativeName>
</protein>
<evidence type="ECO:0000256" key="10">
    <source>
        <dbReference type="SAM" id="MobiDB-lite"/>
    </source>
</evidence>
<evidence type="ECO:0000259" key="11">
    <source>
        <dbReference type="Pfam" id="PF02823"/>
    </source>
</evidence>
<feature type="domain" description="ATP synthase F1 complex delta/epsilon subunit N-terminal" evidence="11">
    <location>
        <begin position="3"/>
        <end position="79"/>
    </location>
</feature>
<name>A0ABX1VGY2_9PLAN</name>
<dbReference type="SUPFAM" id="SSF51344">
    <property type="entry name" value="Epsilon subunit of F1F0-ATP synthase N-terminal domain"/>
    <property type="match status" value="1"/>
</dbReference>
<dbReference type="Gene3D" id="2.60.15.10">
    <property type="entry name" value="F0F1 ATP synthase delta/epsilon subunit, N-terminal"/>
    <property type="match status" value="1"/>
</dbReference>
<reference evidence="12 13" key="1">
    <citation type="journal article" date="2020" name="Syst. Appl. Microbiol.">
        <title>Alienimonas chondri sp. nov., a novel planctomycete isolated from the biofilm of the red alga Chondrus crispus.</title>
        <authorList>
            <person name="Vitorino I."/>
            <person name="Albuquerque L."/>
            <person name="Wiegand S."/>
            <person name="Kallscheuer N."/>
            <person name="da Costa M.S."/>
            <person name="Lobo-da-Cunha A."/>
            <person name="Jogler C."/>
            <person name="Lage O.M."/>
        </authorList>
    </citation>
    <scope>NUCLEOTIDE SEQUENCE [LARGE SCALE GENOMIC DNA]</scope>
    <source>
        <strain evidence="12 13">LzC2</strain>
    </source>
</reference>
<comment type="similarity">
    <text evidence="3 9">Belongs to the ATPase epsilon chain family.</text>
</comment>
<evidence type="ECO:0000256" key="2">
    <source>
        <dbReference type="ARBA" id="ARBA00004184"/>
    </source>
</evidence>
<accession>A0ABX1VGY2</accession>
<keyword evidence="5 9" id="KW-0406">Ion transport</keyword>
<dbReference type="EMBL" id="WTPX01000149">
    <property type="protein sequence ID" value="NNJ27399.1"/>
    <property type="molecule type" value="Genomic_DNA"/>
</dbReference>
<dbReference type="InterPro" id="IPR036771">
    <property type="entry name" value="ATPsynth_dsu/esu_N"/>
</dbReference>
<comment type="caution">
    <text evidence="12">The sequence shown here is derived from an EMBL/GenBank/DDBJ whole genome shotgun (WGS) entry which is preliminary data.</text>
</comment>
<dbReference type="Pfam" id="PF02823">
    <property type="entry name" value="ATP-synt_DE_N"/>
    <property type="match status" value="1"/>
</dbReference>
<keyword evidence="6 9" id="KW-0472">Membrane</keyword>
<dbReference type="HAMAP" id="MF_00530">
    <property type="entry name" value="ATP_synth_epsil_bac"/>
    <property type="match status" value="1"/>
</dbReference>
<evidence type="ECO:0000256" key="7">
    <source>
        <dbReference type="ARBA" id="ARBA00023196"/>
    </source>
</evidence>
<keyword evidence="9" id="KW-0375">Hydrogen ion transport</keyword>
<dbReference type="RefSeq" id="WP_171189303.1">
    <property type="nucleotide sequence ID" value="NZ_WTPX01000149.1"/>
</dbReference>
<keyword evidence="4 9" id="KW-0813">Transport</keyword>
<comment type="subunit">
    <text evidence="9">F-type ATPases have 2 components, CF(1) - the catalytic core - and CF(0) - the membrane proton channel. CF(1) has five subunits: alpha(3), beta(3), gamma(1), delta(1), epsilon(1). CF(0) has three main subunits: a, b and c.</text>
</comment>
<dbReference type="InterPro" id="IPR020546">
    <property type="entry name" value="ATP_synth_F1_dsu/esu_N"/>
</dbReference>
<gene>
    <name evidence="9 12" type="primary">atpC</name>
    <name evidence="12" type="ORF">LzC2_35010</name>
</gene>
<dbReference type="CDD" id="cd12152">
    <property type="entry name" value="F1-ATPase_delta"/>
    <property type="match status" value="1"/>
</dbReference>
<evidence type="ECO:0000256" key="1">
    <source>
        <dbReference type="ARBA" id="ARBA00003543"/>
    </source>
</evidence>
<evidence type="ECO:0000313" key="12">
    <source>
        <dbReference type="EMBL" id="NNJ27399.1"/>
    </source>
</evidence>
<evidence type="ECO:0000256" key="8">
    <source>
        <dbReference type="ARBA" id="ARBA00023310"/>
    </source>
</evidence>